<dbReference type="RefSeq" id="WP_076560157.1">
    <property type="nucleotide sequence ID" value="NZ_FTOC01000010.1"/>
</dbReference>
<evidence type="ECO:0000313" key="3">
    <source>
        <dbReference type="Proteomes" id="UP000187608"/>
    </source>
</evidence>
<evidence type="ECO:0000313" key="2">
    <source>
        <dbReference type="EMBL" id="SIS58902.1"/>
    </source>
</evidence>
<dbReference type="Pfam" id="PF03364">
    <property type="entry name" value="Polyketide_cyc"/>
    <property type="match status" value="1"/>
</dbReference>
<dbReference type="Gene3D" id="3.30.530.20">
    <property type="match status" value="1"/>
</dbReference>
<organism evidence="2 3">
    <name type="scientific">Salimicrobium flavidum</name>
    <dbReference type="NCBI Taxonomy" id="570947"/>
    <lineage>
        <taxon>Bacteria</taxon>
        <taxon>Bacillati</taxon>
        <taxon>Bacillota</taxon>
        <taxon>Bacilli</taxon>
        <taxon>Bacillales</taxon>
        <taxon>Bacillaceae</taxon>
        <taxon>Salimicrobium</taxon>
    </lineage>
</organism>
<dbReference type="Proteomes" id="UP000187608">
    <property type="component" value="Unassembled WGS sequence"/>
</dbReference>
<dbReference type="EMBL" id="FTOC01000010">
    <property type="protein sequence ID" value="SIS58902.1"/>
    <property type="molecule type" value="Genomic_DNA"/>
</dbReference>
<dbReference type="InterPro" id="IPR005031">
    <property type="entry name" value="COQ10_START"/>
</dbReference>
<sequence length="154" mass="18605">MRIYKIERTQQLPISISEAWAFFSSAENLSRITPPWMKFEVTGELPEHMYPGMVATYRLQPVFGITLKWVTEITHMEENKYFIDEQRHGPYRFWHHQHHFKEIENGVEMTDIVHYALPYAMIGRLAHRINIEKKLNEIFKYRHQKVEEIFKQGK</sequence>
<evidence type="ECO:0000259" key="1">
    <source>
        <dbReference type="Pfam" id="PF03364"/>
    </source>
</evidence>
<accession>A0A1N7KBF9</accession>
<gene>
    <name evidence="2" type="ORF">SAMN05421687_11010</name>
</gene>
<feature type="domain" description="Coenzyme Q-binding protein COQ10 START" evidence="1">
    <location>
        <begin position="13"/>
        <end position="122"/>
    </location>
</feature>
<reference evidence="3" key="1">
    <citation type="submission" date="2017-01" db="EMBL/GenBank/DDBJ databases">
        <authorList>
            <person name="Varghese N."/>
            <person name="Submissions S."/>
        </authorList>
    </citation>
    <scope>NUCLEOTIDE SEQUENCE [LARGE SCALE GENOMIC DNA]</scope>
    <source>
        <strain evidence="3">DSM 23127</strain>
    </source>
</reference>
<dbReference type="AlphaFoldDB" id="A0A1N7KBF9"/>
<dbReference type="CDD" id="cd07820">
    <property type="entry name" value="SRPBCC_3"/>
    <property type="match status" value="1"/>
</dbReference>
<dbReference type="OrthoDB" id="9793552at2"/>
<name>A0A1N7KBF9_9BACI</name>
<dbReference type="SUPFAM" id="SSF55961">
    <property type="entry name" value="Bet v1-like"/>
    <property type="match status" value="1"/>
</dbReference>
<proteinExistence type="predicted"/>
<keyword evidence="3" id="KW-1185">Reference proteome</keyword>
<dbReference type="InterPro" id="IPR023393">
    <property type="entry name" value="START-like_dom_sf"/>
</dbReference>
<protein>
    <submittedName>
        <fullName evidence="2">Ligand-binding SRPBCC domain-containing protein</fullName>
    </submittedName>
</protein>